<dbReference type="Gene3D" id="3.80.10.10">
    <property type="entry name" value="Ribonuclease Inhibitor"/>
    <property type="match status" value="3"/>
</dbReference>
<dbReference type="PANTHER" id="PTHR48061:SF12">
    <property type="entry name" value="DISEASE RESISTANCE LIKE PROTEIN"/>
    <property type="match status" value="1"/>
</dbReference>
<keyword evidence="6" id="KW-0732">Signal</keyword>
<keyword evidence="4" id="KW-0433">Leucine-rich repeat</keyword>
<keyword evidence="8 12" id="KW-1133">Transmembrane helix</keyword>
<reference evidence="15" key="1">
    <citation type="submission" date="2025-08" db="UniProtKB">
        <authorList>
            <consortium name="RefSeq"/>
        </authorList>
    </citation>
    <scope>IDENTIFICATION</scope>
    <source>
        <tissue evidence="15">Seedling</tissue>
    </source>
</reference>
<dbReference type="GeneID" id="132805036"/>
<dbReference type="Pfam" id="PF08263">
    <property type="entry name" value="LRRNT_2"/>
    <property type="match status" value="1"/>
</dbReference>
<evidence type="ECO:0000256" key="6">
    <source>
        <dbReference type="ARBA" id="ARBA00022729"/>
    </source>
</evidence>
<feature type="domain" description="Leucine-rich repeat-containing N-terminal plant-type" evidence="13">
    <location>
        <begin position="39"/>
        <end position="86"/>
    </location>
</feature>
<dbReference type="SUPFAM" id="SSF52058">
    <property type="entry name" value="L domain-like"/>
    <property type="match status" value="2"/>
</dbReference>
<evidence type="ECO:0000256" key="2">
    <source>
        <dbReference type="ARBA" id="ARBA00009592"/>
    </source>
</evidence>
<dbReference type="Pfam" id="PF00560">
    <property type="entry name" value="LRR_1"/>
    <property type="match status" value="5"/>
</dbReference>
<keyword evidence="11" id="KW-0325">Glycoprotein</keyword>
<evidence type="ECO:0000256" key="4">
    <source>
        <dbReference type="ARBA" id="ARBA00022614"/>
    </source>
</evidence>
<evidence type="ECO:0000256" key="3">
    <source>
        <dbReference type="ARBA" id="ARBA00022475"/>
    </source>
</evidence>
<organism evidence="14 15">
    <name type="scientific">Ziziphus jujuba</name>
    <name type="common">Chinese jujube</name>
    <name type="synonym">Ziziphus sativa</name>
    <dbReference type="NCBI Taxonomy" id="326968"/>
    <lineage>
        <taxon>Eukaryota</taxon>
        <taxon>Viridiplantae</taxon>
        <taxon>Streptophyta</taxon>
        <taxon>Embryophyta</taxon>
        <taxon>Tracheophyta</taxon>
        <taxon>Spermatophyta</taxon>
        <taxon>Magnoliopsida</taxon>
        <taxon>eudicotyledons</taxon>
        <taxon>Gunneridae</taxon>
        <taxon>Pentapetalae</taxon>
        <taxon>rosids</taxon>
        <taxon>fabids</taxon>
        <taxon>Rosales</taxon>
        <taxon>Rhamnaceae</taxon>
        <taxon>Paliureae</taxon>
        <taxon>Ziziphus</taxon>
    </lineage>
</organism>
<keyword evidence="10" id="KW-0675">Receptor</keyword>
<dbReference type="InterPro" id="IPR032675">
    <property type="entry name" value="LRR_dom_sf"/>
</dbReference>
<evidence type="ECO:0000256" key="1">
    <source>
        <dbReference type="ARBA" id="ARBA00004251"/>
    </source>
</evidence>
<dbReference type="InterPro" id="IPR003591">
    <property type="entry name" value="Leu-rich_rpt_typical-subtyp"/>
</dbReference>
<protein>
    <submittedName>
        <fullName evidence="15">Receptor-like protein 7</fullName>
    </submittedName>
</protein>
<evidence type="ECO:0000256" key="12">
    <source>
        <dbReference type="SAM" id="Phobius"/>
    </source>
</evidence>
<dbReference type="SMART" id="SM00369">
    <property type="entry name" value="LRR_TYP"/>
    <property type="match status" value="9"/>
</dbReference>
<keyword evidence="9 12" id="KW-0472">Membrane</keyword>
<evidence type="ECO:0000256" key="11">
    <source>
        <dbReference type="ARBA" id="ARBA00023180"/>
    </source>
</evidence>
<dbReference type="InterPro" id="IPR013210">
    <property type="entry name" value="LRR_N_plant-typ"/>
</dbReference>
<dbReference type="InterPro" id="IPR046956">
    <property type="entry name" value="RLP23-like"/>
</dbReference>
<feature type="transmembrane region" description="Helical" evidence="12">
    <location>
        <begin position="873"/>
        <end position="896"/>
    </location>
</feature>
<comment type="similarity">
    <text evidence="2">Belongs to the RLP family.</text>
</comment>
<keyword evidence="3" id="KW-1003">Cell membrane</keyword>
<evidence type="ECO:0000313" key="14">
    <source>
        <dbReference type="Proteomes" id="UP001652623"/>
    </source>
</evidence>
<dbReference type="Proteomes" id="UP001652623">
    <property type="component" value="Chromosome 8"/>
</dbReference>
<evidence type="ECO:0000256" key="10">
    <source>
        <dbReference type="ARBA" id="ARBA00023170"/>
    </source>
</evidence>
<accession>A0ABM4AGA7</accession>
<keyword evidence="7" id="KW-0677">Repeat</keyword>
<name>A0ABM4AGA7_ZIZJJ</name>
<dbReference type="InterPro" id="IPR001611">
    <property type="entry name" value="Leu-rich_rpt"/>
</dbReference>
<proteinExistence type="inferred from homology"/>
<evidence type="ECO:0000256" key="5">
    <source>
        <dbReference type="ARBA" id="ARBA00022692"/>
    </source>
</evidence>
<keyword evidence="5 12" id="KW-0812">Transmembrane</keyword>
<keyword evidence="14" id="KW-1185">Reference proteome</keyword>
<evidence type="ECO:0000256" key="8">
    <source>
        <dbReference type="ARBA" id="ARBA00022989"/>
    </source>
</evidence>
<evidence type="ECO:0000259" key="13">
    <source>
        <dbReference type="Pfam" id="PF08263"/>
    </source>
</evidence>
<dbReference type="PANTHER" id="PTHR48061">
    <property type="entry name" value="LEUCINE-RICH REPEAT RECEPTOR PROTEIN KINASE EMS1-LIKE-RELATED"/>
    <property type="match status" value="1"/>
</dbReference>
<dbReference type="RefSeq" id="XP_060675767.1">
    <property type="nucleotide sequence ID" value="XM_060819784.1"/>
</dbReference>
<evidence type="ECO:0000256" key="9">
    <source>
        <dbReference type="ARBA" id="ARBA00023136"/>
    </source>
</evidence>
<evidence type="ECO:0000313" key="15">
    <source>
        <dbReference type="RefSeq" id="XP_060675767.1"/>
    </source>
</evidence>
<gene>
    <name evidence="15" type="primary">LOC132805036</name>
</gene>
<comment type="subcellular location">
    <subcellularLocation>
        <location evidence="1">Cell membrane</location>
        <topology evidence="1">Single-pass type I membrane protein</topology>
    </subcellularLocation>
</comment>
<evidence type="ECO:0000256" key="7">
    <source>
        <dbReference type="ARBA" id="ARBA00022737"/>
    </source>
</evidence>
<dbReference type="PRINTS" id="PR00019">
    <property type="entry name" value="LEURICHRPT"/>
</dbReference>
<sequence>MELSLCLIMRQKLVLRLLLINVFIANHIYFVSAEKPSCHDEERSALLQFKDSFVINQSASSFEGAYPKFLQWKSNNCCLWDGINCDAKAGHVIALHLSSSCLFGSINSNSTLFSLIHLQILSLSDNHFNFSQIPTAIGQLSHLTYLNLSSSAFYGQVPLEISDLNKLSSLEMSYNYDPVTEEKFLQLKDPNFKTLVRNLTRLEILILNFVDMSSEVPHSLANFSSLTTLILKDCELYGDFPEKIFQLPNLQILSVRYNEYLTGRLPEFQKRSPLIELMLKGPIPFSLGKLTQLTYLNLGNNNFKGGVPSSLRNLAHLTLFSVGKNQLTGPIPPWLGNLTKLTSLDLQKNLLHGPVPQSLAMLVNLQTLYINNNNLGGNLKFDMFLNMKSLTRLQLGDNNLSLIFGEASKNATDSKFKLLDLSSCNLRKFPHFLKHQNELEWLVLSRNNIDGQLPNWMLNISINTLLTLSIPSNLLAGFNQLPVVPPWVNLCQFDISFNMLQGPLPIPPPSIVDYDASNNMLAGEISPVVCNMSSLNNLDLSNNNLGGIIPPCLGNSASPLVMLSLRNNSLHGIIPEICSNNMSKLKMIDVSDNRLQGELPRSLSKCLMLEAIVVSNNQFHDTFPSWLGSLSFLKLLMLRDNGFYGVIGKPEKDIDFSNLRVLDLSSNSFSGELPSQYIFNWNAMKSIKPIGLRYMSANWSSTFSNDYQYSNGLRYKITIMYKGVPTHYDAIQDVFAFIDLSDNRFEGKISDLFGSLKALRSLNLSNNMLTGCIPSSLGYLTELESLDHSRNSLSYHIPQQLKQLGILSSFNVSHNNLTGPIPQGNQFSVFDNSSFYGNLELCGDPFSKKCGNSQSSPPLEEDHEDSKSILKKYWIFILAGYISGLVVGVVLADIAITRKPGWFHWCFVDLPSSSFYSSSSGVEGNLNLCQIIARMIDGKCLRREMTLDPGEIEYDRVEDVDISADEEIIGSIASSSQ</sequence>